<dbReference type="EMBL" id="NIBS01000111">
    <property type="protein sequence ID" value="PHM21955.1"/>
    <property type="molecule type" value="Genomic_DNA"/>
</dbReference>
<gene>
    <name evidence="1" type="ORF">Xbud_03834</name>
</gene>
<organism evidence="1 2">
    <name type="scientific">Xenorhabdus budapestensis</name>
    <dbReference type="NCBI Taxonomy" id="290110"/>
    <lineage>
        <taxon>Bacteria</taxon>
        <taxon>Pseudomonadati</taxon>
        <taxon>Pseudomonadota</taxon>
        <taxon>Gammaproteobacteria</taxon>
        <taxon>Enterobacterales</taxon>
        <taxon>Morganellaceae</taxon>
        <taxon>Xenorhabdus</taxon>
    </lineage>
</organism>
<dbReference type="AlphaFoldDB" id="A0A2D0IJM3"/>
<accession>A0A2D0IJM3</accession>
<comment type="caution">
    <text evidence="1">The sequence shown here is derived from an EMBL/GenBank/DDBJ whole genome shotgun (WGS) entry which is preliminary data.</text>
</comment>
<dbReference type="Proteomes" id="UP000225833">
    <property type="component" value="Unassembled WGS sequence"/>
</dbReference>
<evidence type="ECO:0000313" key="2">
    <source>
        <dbReference type="Proteomes" id="UP000225833"/>
    </source>
</evidence>
<sequence length="219" mass="24840">MLVDNIGQFIERISVQIGALNAIGQYLDQRQLNTVILKGLQSDQHPQRAAQKLTDIRQDRFNDPQHKLSCSQYYQFRHHAGRALGVDENDVILMKQGMLQNITQTQATIRGMQHRGWQQFIGIVGHKDIKMSDRRTGNDRVGLTQIHRLHQQFIQPGGRFINQIKNTAGRGLGIIGVNQERLQTGISKKAGQICRMGGFTFATFGGNYRKNYHVVHSVI</sequence>
<reference evidence="1 2" key="1">
    <citation type="journal article" date="2017" name="Nat. Microbiol.">
        <title>Natural product diversity associated with the nematode symbionts Photorhabdus and Xenorhabdus.</title>
        <authorList>
            <person name="Tobias N.J."/>
            <person name="Wolff H."/>
            <person name="Djahanschiri B."/>
            <person name="Grundmann F."/>
            <person name="Kronenwerth M."/>
            <person name="Shi Y.M."/>
            <person name="Simonyi S."/>
            <person name="Grun P."/>
            <person name="Shapiro-Ilan D."/>
            <person name="Pidot S.J."/>
            <person name="Stinear T.P."/>
            <person name="Ebersberger I."/>
            <person name="Bode H.B."/>
        </authorList>
    </citation>
    <scope>NUCLEOTIDE SEQUENCE [LARGE SCALE GENOMIC DNA]</scope>
    <source>
        <strain evidence="1 2">DSM 16342</strain>
    </source>
</reference>
<proteinExistence type="predicted"/>
<name>A0A2D0IJM3_XENBU</name>
<evidence type="ECO:0000313" key="1">
    <source>
        <dbReference type="EMBL" id="PHM21955.1"/>
    </source>
</evidence>
<protein>
    <submittedName>
        <fullName evidence="1">Uncharacterized protein</fullName>
    </submittedName>
</protein>